<dbReference type="PROSITE" id="PS00237">
    <property type="entry name" value="G_PROTEIN_RECEP_F1_1"/>
    <property type="match status" value="1"/>
</dbReference>
<dbReference type="Proteomes" id="UP000246464">
    <property type="component" value="Chromosome 8"/>
</dbReference>
<dbReference type="GO" id="GO:0004994">
    <property type="term" value="F:somatostatin receptor activity"/>
    <property type="evidence" value="ECO:0007669"/>
    <property type="project" value="InterPro"/>
</dbReference>
<dbReference type="FunFam" id="1.20.1070.10:FF:000039">
    <property type="entry name" value="somatostatin receptor type 2"/>
    <property type="match status" value="1"/>
</dbReference>
<feature type="compositionally biased region" description="Polar residues" evidence="12">
    <location>
        <begin position="469"/>
        <end position="489"/>
    </location>
</feature>
<evidence type="ECO:0000256" key="13">
    <source>
        <dbReference type="SAM" id="Phobius"/>
    </source>
</evidence>
<sequence length="499" mass="54844">MEIIHATQASLLPREAPAASWSNNSAAPYSHFLLLSTPSEALLSFTPTDGAFLSNASQNCTKPASLPGLAGILIPLIYGIVCVVGLVGNTLVIHVIVNYTKNESVTNIYILNLAIADELFMLGLPFLAAQNALLSWPFGSLMCRVVMTVDAINQFTSIFCLTVMSVDRYLAVVHPIRSSWWRRPRVAKAISATVWAVSFVVVLPVVVFADVLKDDGNCSIVWPEPAEVWKTSFIVYTCTVGFSCPLLVICLCYLLIVIKVRRVGKRAQATSSRRRKSERKITRMVVVVVAVFVLCWLPFYALNIVNLLVVLPGDFRGLYFFVVVLSYANSCANPMLYGFLSDNFKRGFRKALCRTSRRVKNDRAGTEVRRPTEEWGGIVLQTLKSEGDNNGHRKDCGGNEGEDEINGTEGAIQTMEICKMSEDGNHSGVTEGLRTQVEQRGKPELEHSGQSSKHGELAGKGPGCEPPETVSSVSNKMGNNRSQPQQFLDKNSVLEISYL</sequence>
<evidence type="ECO:0000256" key="4">
    <source>
        <dbReference type="ARBA" id="ARBA00022989"/>
    </source>
</evidence>
<dbReference type="InterPro" id="IPR017452">
    <property type="entry name" value="GPCR_Rhodpsn_7TM"/>
</dbReference>
<dbReference type="GeneTree" id="ENSGT00940000160265"/>
<keyword evidence="6 13" id="KW-0472">Membrane</keyword>
<dbReference type="OMA" id="NVRRKNC"/>
<evidence type="ECO:0000256" key="7">
    <source>
        <dbReference type="ARBA" id="ARBA00023157"/>
    </source>
</evidence>
<dbReference type="GeneID" id="118313169"/>
<dbReference type="SMART" id="SM01381">
    <property type="entry name" value="7TM_GPCR_Srsx"/>
    <property type="match status" value="1"/>
</dbReference>
<dbReference type="Bgee" id="ENSSMAG00000021163">
    <property type="expression patterns" value="Expressed in liver"/>
</dbReference>
<evidence type="ECO:0000256" key="2">
    <source>
        <dbReference type="ARBA" id="ARBA00022475"/>
    </source>
</evidence>
<dbReference type="PROSITE" id="PS50262">
    <property type="entry name" value="G_PROTEIN_RECEP_F1_2"/>
    <property type="match status" value="1"/>
</dbReference>
<keyword evidence="3 11" id="KW-0812">Transmembrane</keyword>
<evidence type="ECO:0000256" key="5">
    <source>
        <dbReference type="ARBA" id="ARBA00023040"/>
    </source>
</evidence>
<evidence type="ECO:0000256" key="12">
    <source>
        <dbReference type="SAM" id="MobiDB-lite"/>
    </source>
</evidence>
<dbReference type="InterPro" id="IPR000586">
    <property type="entry name" value="Somatstn_rcpt"/>
</dbReference>
<feature type="compositionally biased region" description="Basic and acidic residues" evidence="12">
    <location>
        <begin position="437"/>
        <end position="457"/>
    </location>
</feature>
<keyword evidence="8 11" id="KW-0675">Receptor</keyword>
<dbReference type="Gene3D" id="1.20.1070.10">
    <property type="entry name" value="Rhodopsin 7-helix transmembrane proteins"/>
    <property type="match status" value="1"/>
</dbReference>
<feature type="transmembrane region" description="Helical" evidence="13">
    <location>
        <begin position="233"/>
        <end position="260"/>
    </location>
</feature>
<dbReference type="PANTHER" id="PTHR24229:SF77">
    <property type="entry name" value="SI:ZFOS-169G10.2"/>
    <property type="match status" value="1"/>
</dbReference>
<comment type="similarity">
    <text evidence="11">Belongs to the G-protein coupled receptor 1 family.</text>
</comment>
<dbReference type="PRINTS" id="PR00589">
    <property type="entry name" value="SOMATOSTTN3R"/>
</dbReference>
<reference evidence="15 17" key="1">
    <citation type="submission" date="2017-12" db="EMBL/GenBank/DDBJ databases">
        <title>Integrating genomic resources of turbot (Scophthalmus maximus) in depth evaluation of genetic and physical mapping variation across individuals.</title>
        <authorList>
            <person name="Martinez P."/>
        </authorList>
    </citation>
    <scope>NUCLEOTIDE SEQUENCE [LARGE SCALE GENOMIC DNA]</scope>
</reference>
<keyword evidence="4 13" id="KW-1133">Transmembrane helix</keyword>
<evidence type="ECO:0000256" key="9">
    <source>
        <dbReference type="ARBA" id="ARBA00023180"/>
    </source>
</evidence>
<reference evidence="16" key="2">
    <citation type="submission" date="2020-05" db="EMBL/GenBank/DDBJ databases">
        <authorList>
            <person name="Moser M."/>
        </authorList>
    </citation>
    <scope>NUCLEOTIDE SEQUENCE [LARGE SCALE GENOMIC DNA]</scope>
</reference>
<organism evidence="15 17">
    <name type="scientific">Scophthalmus maximus</name>
    <name type="common">Turbot</name>
    <name type="synonym">Psetta maxima</name>
    <dbReference type="NCBI Taxonomy" id="52904"/>
    <lineage>
        <taxon>Eukaryota</taxon>
        <taxon>Metazoa</taxon>
        <taxon>Chordata</taxon>
        <taxon>Craniata</taxon>
        <taxon>Vertebrata</taxon>
        <taxon>Euteleostomi</taxon>
        <taxon>Actinopterygii</taxon>
        <taxon>Neopterygii</taxon>
        <taxon>Teleostei</taxon>
        <taxon>Neoteleostei</taxon>
        <taxon>Acanthomorphata</taxon>
        <taxon>Carangaria</taxon>
        <taxon>Pleuronectiformes</taxon>
        <taxon>Pleuronectoidei</taxon>
        <taxon>Scophthalmidae</taxon>
        <taxon>Scophthalmus</taxon>
    </lineage>
</organism>
<evidence type="ECO:0000256" key="3">
    <source>
        <dbReference type="ARBA" id="ARBA00022692"/>
    </source>
</evidence>
<reference evidence="16" key="4">
    <citation type="submission" date="2025-05" db="UniProtKB">
        <authorList>
            <consortium name="Ensembl"/>
        </authorList>
    </citation>
    <scope>IDENTIFICATION</scope>
</reference>
<evidence type="ECO:0000256" key="6">
    <source>
        <dbReference type="ARBA" id="ARBA00023136"/>
    </source>
</evidence>
<gene>
    <name evidence="16" type="primary">si:zfos-169g10.2</name>
    <name evidence="15" type="ORF">SMAX5B_011307</name>
</gene>
<evidence type="ECO:0000256" key="1">
    <source>
        <dbReference type="ARBA" id="ARBA00004651"/>
    </source>
</evidence>
<name>A0A2U9BM80_SCOMX</name>
<keyword evidence="7" id="KW-1015">Disulfide bond</keyword>
<evidence type="ECO:0000256" key="10">
    <source>
        <dbReference type="ARBA" id="ARBA00023224"/>
    </source>
</evidence>
<dbReference type="Ensembl" id="ENSSMAT00000035046.2">
    <property type="protein sequence ID" value="ENSSMAP00000034605.1"/>
    <property type="gene ID" value="ENSSMAG00000021163.2"/>
</dbReference>
<dbReference type="PRINTS" id="PR00246">
    <property type="entry name" value="SOMATOSTATNR"/>
</dbReference>
<evidence type="ECO:0000259" key="14">
    <source>
        <dbReference type="PROSITE" id="PS50262"/>
    </source>
</evidence>
<keyword evidence="9" id="KW-0325">Glycoprotein</keyword>
<feature type="transmembrane region" description="Helical" evidence="13">
    <location>
        <begin position="192"/>
        <end position="213"/>
    </location>
</feature>
<feature type="transmembrane region" description="Helical" evidence="13">
    <location>
        <begin position="109"/>
        <end position="131"/>
    </location>
</feature>
<evidence type="ECO:0000313" key="16">
    <source>
        <dbReference type="Ensembl" id="ENSSMAP00000034605.1"/>
    </source>
</evidence>
<accession>A0A2U9BM80</accession>
<dbReference type="SUPFAM" id="SSF81321">
    <property type="entry name" value="Family A G protein-coupled receptor-like"/>
    <property type="match status" value="1"/>
</dbReference>
<evidence type="ECO:0000256" key="8">
    <source>
        <dbReference type="ARBA" id="ARBA00023170"/>
    </source>
</evidence>
<proteinExistence type="inferred from homology"/>
<dbReference type="OrthoDB" id="6076970at2759"/>
<dbReference type="InterPro" id="IPR001856">
    <property type="entry name" value="Somatstn_rcpt_3"/>
</dbReference>
<dbReference type="EMBL" id="CP026250">
    <property type="protein sequence ID" value="AWP05204.1"/>
    <property type="molecule type" value="Genomic_DNA"/>
</dbReference>
<dbReference type="CDD" id="cd15972">
    <property type="entry name" value="7tmA_SSTR3"/>
    <property type="match status" value="1"/>
</dbReference>
<dbReference type="PANTHER" id="PTHR24229">
    <property type="entry name" value="NEUROPEPTIDES RECEPTOR"/>
    <property type="match status" value="1"/>
</dbReference>
<keyword evidence="2" id="KW-1003">Cell membrane</keyword>
<keyword evidence="17" id="KW-1185">Reference proteome</keyword>
<protein>
    <submittedName>
        <fullName evidence="15">Putative somatostatin receptor type 5-like</fullName>
    </submittedName>
    <submittedName>
        <fullName evidence="16">Si:zfos-169g10.2</fullName>
    </submittedName>
</protein>
<feature type="transmembrane region" description="Helical" evidence="13">
    <location>
        <begin position="319"/>
        <end position="340"/>
    </location>
</feature>
<feature type="domain" description="G-protein coupled receptors family 1 profile" evidence="14">
    <location>
        <begin position="88"/>
        <end position="337"/>
    </location>
</feature>
<dbReference type="Pfam" id="PF00001">
    <property type="entry name" value="7tm_1"/>
    <property type="match status" value="1"/>
</dbReference>
<feature type="transmembrane region" description="Helical" evidence="13">
    <location>
        <begin position="281"/>
        <end position="299"/>
    </location>
</feature>
<dbReference type="InterPro" id="IPR000276">
    <property type="entry name" value="GPCR_Rhodpsn"/>
</dbReference>
<evidence type="ECO:0000313" key="15">
    <source>
        <dbReference type="EMBL" id="AWP05204.1"/>
    </source>
</evidence>
<dbReference type="GO" id="GO:0043005">
    <property type="term" value="C:neuron projection"/>
    <property type="evidence" value="ECO:0007669"/>
    <property type="project" value="TreeGrafter"/>
</dbReference>
<reference evidence="16" key="3">
    <citation type="submission" date="2023-05" db="EMBL/GenBank/DDBJ databases">
        <title>High-quality long-read genome of Scophthalmus maximus.</title>
        <authorList>
            <person name="Lien S."/>
            <person name="Martinez P."/>
        </authorList>
    </citation>
    <scope>NUCLEOTIDE SEQUENCE [LARGE SCALE GENOMIC DNA]</scope>
</reference>
<dbReference type="Proteomes" id="UP000694558">
    <property type="component" value="Chromosome 8"/>
</dbReference>
<keyword evidence="10 11" id="KW-0807">Transducer</keyword>
<dbReference type="STRING" id="52904.ENSSMAP00000034605"/>
<keyword evidence="5 11" id="KW-0297">G-protein coupled receptor</keyword>
<dbReference type="RefSeq" id="XP_035494385.1">
    <property type="nucleotide sequence ID" value="XM_035638492.2"/>
</dbReference>
<comment type="subcellular location">
    <subcellularLocation>
        <location evidence="1">Cell membrane</location>
        <topology evidence="1">Multi-pass membrane protein</topology>
    </subcellularLocation>
</comment>
<feature type="region of interest" description="Disordered" evidence="12">
    <location>
        <begin position="422"/>
        <end position="499"/>
    </location>
</feature>
<evidence type="ECO:0000256" key="11">
    <source>
        <dbReference type="RuleBase" id="RU000688"/>
    </source>
</evidence>
<dbReference type="GO" id="GO:0005886">
    <property type="term" value="C:plasma membrane"/>
    <property type="evidence" value="ECO:0007669"/>
    <property type="project" value="UniProtKB-SubCell"/>
</dbReference>
<dbReference type="PRINTS" id="PR00237">
    <property type="entry name" value="GPCRRHODOPSN"/>
</dbReference>
<feature type="transmembrane region" description="Helical" evidence="13">
    <location>
        <begin position="151"/>
        <end position="171"/>
    </location>
</feature>
<dbReference type="AlphaFoldDB" id="A0A2U9BM80"/>
<dbReference type="GO" id="GO:0042923">
    <property type="term" value="F:neuropeptide binding"/>
    <property type="evidence" value="ECO:0007669"/>
    <property type="project" value="TreeGrafter"/>
</dbReference>
<feature type="transmembrane region" description="Helical" evidence="13">
    <location>
        <begin position="72"/>
        <end position="97"/>
    </location>
</feature>
<evidence type="ECO:0000313" key="17">
    <source>
        <dbReference type="Proteomes" id="UP000246464"/>
    </source>
</evidence>